<dbReference type="Proteomes" id="UP001549321">
    <property type="component" value="Unassembled WGS sequence"/>
</dbReference>
<name>A0ABV2R4H1_9HYPH</name>
<dbReference type="EMBL" id="JBEPSM010000004">
    <property type="protein sequence ID" value="MET4636189.1"/>
    <property type="molecule type" value="Genomic_DNA"/>
</dbReference>
<dbReference type="RefSeq" id="WP_354553730.1">
    <property type="nucleotide sequence ID" value="NZ_JBEPSM010000004.1"/>
</dbReference>
<evidence type="ECO:0000313" key="1">
    <source>
        <dbReference type="EMBL" id="MET4636189.1"/>
    </source>
</evidence>
<proteinExistence type="predicted"/>
<sequence>MHTPNTPLRARRTSRNETALELARRTGGIHNLMASEMIEQTSINGSCDESHLKLCGFTQAEILMYGPQARQLAERKSNDRIAA</sequence>
<organism evidence="1 2">
    <name type="scientific">Kaistia defluvii</name>
    <dbReference type="NCBI Taxonomy" id="410841"/>
    <lineage>
        <taxon>Bacteria</taxon>
        <taxon>Pseudomonadati</taxon>
        <taxon>Pseudomonadota</taxon>
        <taxon>Alphaproteobacteria</taxon>
        <taxon>Hyphomicrobiales</taxon>
        <taxon>Kaistiaceae</taxon>
        <taxon>Kaistia</taxon>
    </lineage>
</organism>
<accession>A0ABV2R4H1</accession>
<gene>
    <name evidence="1" type="ORF">ABIE08_004147</name>
</gene>
<reference evidence="1 2" key="1">
    <citation type="submission" date="2024-06" db="EMBL/GenBank/DDBJ databases">
        <title>Sorghum-associated microbial communities from plants grown in Nebraska, USA.</title>
        <authorList>
            <person name="Schachtman D."/>
        </authorList>
    </citation>
    <scope>NUCLEOTIDE SEQUENCE [LARGE SCALE GENOMIC DNA]</scope>
    <source>
        <strain evidence="1 2">3207</strain>
    </source>
</reference>
<protein>
    <submittedName>
        <fullName evidence="1">Uncharacterized protein</fullName>
    </submittedName>
</protein>
<evidence type="ECO:0000313" key="2">
    <source>
        <dbReference type="Proteomes" id="UP001549321"/>
    </source>
</evidence>
<keyword evidence="2" id="KW-1185">Reference proteome</keyword>
<comment type="caution">
    <text evidence="1">The sequence shown here is derived from an EMBL/GenBank/DDBJ whole genome shotgun (WGS) entry which is preliminary data.</text>
</comment>